<keyword evidence="2" id="KW-0378">Hydrolase</keyword>
<dbReference type="EMBL" id="KQ030517">
    <property type="protein sequence ID" value="KJZ75490.1"/>
    <property type="molecule type" value="Genomic_DNA"/>
</dbReference>
<dbReference type="PANTHER" id="PTHR46640:SF1">
    <property type="entry name" value="FUNGAL LIPASE-LIKE DOMAIN-CONTAINING PROTEIN-RELATED"/>
    <property type="match status" value="1"/>
</dbReference>
<evidence type="ECO:0000313" key="4">
    <source>
        <dbReference type="EMBL" id="KJZ75490.1"/>
    </source>
</evidence>
<dbReference type="CDD" id="cd00519">
    <property type="entry name" value="Lipase_3"/>
    <property type="match status" value="1"/>
</dbReference>
<dbReference type="Gene3D" id="3.40.50.1820">
    <property type="entry name" value="alpha/beta hydrolase"/>
    <property type="match status" value="1"/>
</dbReference>
<evidence type="ECO:0000256" key="2">
    <source>
        <dbReference type="ARBA" id="ARBA00022801"/>
    </source>
</evidence>
<proteinExistence type="predicted"/>
<dbReference type="Pfam" id="PF01764">
    <property type="entry name" value="Lipase_3"/>
    <property type="match status" value="1"/>
</dbReference>
<protein>
    <recommendedName>
        <fullName evidence="3">Fungal lipase-type domain-containing protein</fullName>
    </recommendedName>
</protein>
<evidence type="ECO:0000256" key="1">
    <source>
        <dbReference type="ARBA" id="ARBA00022729"/>
    </source>
</evidence>
<reference evidence="4 5" key="1">
    <citation type="journal article" date="2014" name="Genome Biol. Evol.">
        <title>Comparative genomics and transcriptomics analyses reveal divergent lifestyle features of nematode endoparasitic fungus Hirsutella minnesotensis.</title>
        <authorList>
            <person name="Lai Y."/>
            <person name="Liu K."/>
            <person name="Zhang X."/>
            <person name="Zhang X."/>
            <person name="Li K."/>
            <person name="Wang N."/>
            <person name="Shu C."/>
            <person name="Wu Y."/>
            <person name="Wang C."/>
            <person name="Bushley K.E."/>
            <person name="Xiang M."/>
            <person name="Liu X."/>
        </authorList>
    </citation>
    <scope>NUCLEOTIDE SEQUENCE [LARGE SCALE GENOMIC DNA]</scope>
    <source>
        <strain evidence="4 5">3608</strain>
    </source>
</reference>
<evidence type="ECO:0000313" key="5">
    <source>
        <dbReference type="Proteomes" id="UP000054481"/>
    </source>
</evidence>
<dbReference type="OrthoDB" id="426718at2759"/>
<evidence type="ECO:0000259" key="3">
    <source>
        <dbReference type="Pfam" id="PF01764"/>
    </source>
</evidence>
<dbReference type="InterPro" id="IPR051299">
    <property type="entry name" value="AB_hydrolase_lip/est"/>
</dbReference>
<dbReference type="GO" id="GO:0016787">
    <property type="term" value="F:hydrolase activity"/>
    <property type="evidence" value="ECO:0007669"/>
    <property type="project" value="UniProtKB-KW"/>
</dbReference>
<dbReference type="PANTHER" id="PTHR46640">
    <property type="entry name" value="TRIACYLGLYCEROL LIPASE, PUTATIVE (AFU_ORTHOLOGUE AFUA_6G06510)-RELATED"/>
    <property type="match status" value="1"/>
</dbReference>
<keyword evidence="5" id="KW-1185">Reference proteome</keyword>
<organism evidence="4 5">
    <name type="scientific">Hirsutella minnesotensis 3608</name>
    <dbReference type="NCBI Taxonomy" id="1043627"/>
    <lineage>
        <taxon>Eukaryota</taxon>
        <taxon>Fungi</taxon>
        <taxon>Dikarya</taxon>
        <taxon>Ascomycota</taxon>
        <taxon>Pezizomycotina</taxon>
        <taxon>Sordariomycetes</taxon>
        <taxon>Hypocreomycetidae</taxon>
        <taxon>Hypocreales</taxon>
        <taxon>Ophiocordycipitaceae</taxon>
        <taxon>Hirsutella</taxon>
    </lineage>
</organism>
<sequence>MSVFLGALARSLTSQQAANTDLAGAVNAFALEHKINGPAVARLVTGDNQDLNWTVSLECQYEKSNHVPFLLGSTLLHIAQGLPLNDQVSCRLSSACSDADQSLENSYSECVKSTDALGYCQANCSARLACSSVGLPSLPSGIKLAKAKLPEKMRVTNPSHSCSRPDVTTSFTEIPRYQELHADFQFYAQHASAAYCNGERKEGEPINCGGICPLIEANNATALTSFTGGRSDTTGYVAVDHKRREVVLAVRGSWSLKNWLTDLKVSWENCDLTPGCKLHTGFYQAWEDIASRTNETLSEVLKKNPGYRIIATGHSLGGAVATVAAAYLRRDGMAVDAFTFGAPRVGNVDFANFVMSQPGSIHRVTHGGDPVPRLPPLAWGYAHTSPEYWIAHAGMTENNPTAGDLVVCQGIANPACNVGTYGLELPAHFHYFAEIDECRPMLPLRKTKRDDAFKLDERVAALIEQDRQIAAKLGAFRKAHASVFDGL</sequence>
<dbReference type="SUPFAM" id="SSF53474">
    <property type="entry name" value="alpha/beta-Hydrolases"/>
    <property type="match status" value="1"/>
</dbReference>
<accession>A0A0F7ZPH1</accession>
<dbReference type="GO" id="GO:0006629">
    <property type="term" value="P:lipid metabolic process"/>
    <property type="evidence" value="ECO:0007669"/>
    <property type="project" value="InterPro"/>
</dbReference>
<keyword evidence="1" id="KW-0732">Signal</keyword>
<dbReference type="InterPro" id="IPR002921">
    <property type="entry name" value="Fungal_lipase-type"/>
</dbReference>
<dbReference type="AlphaFoldDB" id="A0A0F7ZPH1"/>
<dbReference type="InterPro" id="IPR029058">
    <property type="entry name" value="AB_hydrolase_fold"/>
</dbReference>
<gene>
    <name evidence="4" type="ORF">HIM_05186</name>
</gene>
<name>A0A0F7ZPH1_9HYPO</name>
<dbReference type="Proteomes" id="UP000054481">
    <property type="component" value="Unassembled WGS sequence"/>
</dbReference>
<feature type="domain" description="Fungal lipase-type" evidence="3">
    <location>
        <begin position="247"/>
        <end position="377"/>
    </location>
</feature>